<dbReference type="Gene3D" id="3.90.470.20">
    <property type="entry name" value="4'-phosphopantetheinyl transferase domain"/>
    <property type="match status" value="2"/>
</dbReference>
<keyword evidence="2 5" id="KW-0808">Transferase</keyword>
<dbReference type="InterPro" id="IPR008278">
    <property type="entry name" value="4-PPantetheinyl_Trfase_dom"/>
</dbReference>
<dbReference type="InterPro" id="IPR037143">
    <property type="entry name" value="4-PPantetheinyl_Trfase_dom_sf"/>
</dbReference>
<reference evidence="5 6" key="1">
    <citation type="submission" date="2023-01" db="EMBL/GenBank/DDBJ databases">
        <title>Draft genome sequence of Nocardiopsis sp. RSe5-2 isolated from halophytes.</title>
        <authorList>
            <person name="Duangmal K."/>
            <person name="Chantavorakit T."/>
        </authorList>
    </citation>
    <scope>NUCLEOTIDE SEQUENCE [LARGE SCALE GENOMIC DNA]</scope>
    <source>
        <strain evidence="5 6">RSe5-2</strain>
    </source>
</reference>
<proteinExistence type="inferred from homology"/>
<comment type="caution">
    <text evidence="5">The sequence shown here is derived from an EMBL/GenBank/DDBJ whole genome shotgun (WGS) entry which is preliminary data.</text>
</comment>
<evidence type="ECO:0000256" key="2">
    <source>
        <dbReference type="ARBA" id="ARBA00022679"/>
    </source>
</evidence>
<gene>
    <name evidence="5" type="ORF">O4J56_14285</name>
</gene>
<dbReference type="PANTHER" id="PTHR12215:SF10">
    <property type="entry name" value="L-AMINOADIPATE-SEMIALDEHYDE DEHYDROGENASE-PHOSPHOPANTETHEINYL TRANSFERASE"/>
    <property type="match status" value="1"/>
</dbReference>
<evidence type="ECO:0000259" key="4">
    <source>
        <dbReference type="Pfam" id="PF01648"/>
    </source>
</evidence>
<dbReference type="GO" id="GO:0016740">
    <property type="term" value="F:transferase activity"/>
    <property type="evidence" value="ECO:0007669"/>
    <property type="project" value="UniProtKB-KW"/>
</dbReference>
<dbReference type="Pfam" id="PF01648">
    <property type="entry name" value="ACPS"/>
    <property type="match status" value="1"/>
</dbReference>
<feature type="domain" description="4'-phosphopantetheinyl transferase" evidence="4">
    <location>
        <begin position="117"/>
        <end position="201"/>
    </location>
</feature>
<protein>
    <submittedName>
        <fullName evidence="5">4'-phosphopantetheinyl transferase superfamily protein</fullName>
    </submittedName>
</protein>
<feature type="region of interest" description="Disordered" evidence="3">
    <location>
        <begin position="246"/>
        <end position="279"/>
    </location>
</feature>
<dbReference type="Proteomes" id="UP001527866">
    <property type="component" value="Unassembled WGS sequence"/>
</dbReference>
<accession>A0ABT4U4D2</accession>
<feature type="compositionally biased region" description="Low complexity" evidence="3">
    <location>
        <begin position="257"/>
        <end position="279"/>
    </location>
</feature>
<evidence type="ECO:0000256" key="1">
    <source>
        <dbReference type="ARBA" id="ARBA00010990"/>
    </source>
</evidence>
<dbReference type="InterPro" id="IPR050559">
    <property type="entry name" value="P-Pant_transferase_sf"/>
</dbReference>
<sequence>MSDARVHCDVWWAAPSQAHPDLERLLSGHERERHARFRRQADRDRYSVAHALARLVVAREAGCAPEAVEFELRCRNCDGTDREPHGKPVPAGPAAGLEVSISHSGDRVALAVARGVPVGVDVEEVSPRRDTTSLAEMALAPAEREALAALPADRAAEGFFTYWARKEALLKASGEGIYAGLTSVEVSSPAAPGRVLAWTSPGAPPPGQVRLVDLDAGPRYRAALAVLSADEPDVAVRDAGPLLAAAASGGEGEGHSESGQGHAPGQVDALPDAAAPHDL</sequence>
<keyword evidence="6" id="KW-1185">Reference proteome</keyword>
<evidence type="ECO:0000313" key="6">
    <source>
        <dbReference type="Proteomes" id="UP001527866"/>
    </source>
</evidence>
<evidence type="ECO:0000313" key="5">
    <source>
        <dbReference type="EMBL" id="MDA2811807.1"/>
    </source>
</evidence>
<dbReference type="PANTHER" id="PTHR12215">
    <property type="entry name" value="PHOSPHOPANTETHEINE TRANSFERASE"/>
    <property type="match status" value="1"/>
</dbReference>
<dbReference type="SUPFAM" id="SSF56214">
    <property type="entry name" value="4'-phosphopantetheinyl transferase"/>
    <property type="match status" value="2"/>
</dbReference>
<name>A0ABT4U4D2_9ACTN</name>
<dbReference type="EMBL" id="JAQFWQ010000036">
    <property type="protein sequence ID" value="MDA2811807.1"/>
    <property type="molecule type" value="Genomic_DNA"/>
</dbReference>
<dbReference type="RefSeq" id="WP_270686259.1">
    <property type="nucleotide sequence ID" value="NZ_JAQFWQ010000036.1"/>
</dbReference>
<organism evidence="5 6">
    <name type="scientific">Nocardiopsis endophytica</name>
    <dbReference type="NCBI Taxonomy" id="3018445"/>
    <lineage>
        <taxon>Bacteria</taxon>
        <taxon>Bacillati</taxon>
        <taxon>Actinomycetota</taxon>
        <taxon>Actinomycetes</taxon>
        <taxon>Streptosporangiales</taxon>
        <taxon>Nocardiopsidaceae</taxon>
        <taxon>Nocardiopsis</taxon>
    </lineage>
</organism>
<comment type="similarity">
    <text evidence="1">Belongs to the P-Pant transferase superfamily. Gsp/Sfp/HetI/AcpT family.</text>
</comment>
<evidence type="ECO:0000256" key="3">
    <source>
        <dbReference type="SAM" id="MobiDB-lite"/>
    </source>
</evidence>